<keyword evidence="2" id="KW-1185">Reference proteome</keyword>
<gene>
    <name evidence="1" type="ORF">E4Q23_01925</name>
</gene>
<protein>
    <recommendedName>
        <fullName evidence="3">Ribbon-helix-helix protein CopG domain-containing protein</fullName>
    </recommendedName>
</protein>
<sequence length="148" mass="16935">MRMMKVRIYKGDHRFMRQYALDNDTTMGHLIRQAIARVLAGEFEVVDKHESVSSSINIPESDEQQLKDIAMRAGVSVDEVVRQAVNDTLGKLKAAIEAGEHILKKDEKTVETERAIAEREQAMVMRHTGVPKEIRKKYRKIMNDADVE</sequence>
<dbReference type="SUPFAM" id="SSF47598">
    <property type="entry name" value="Ribbon-helix-helix"/>
    <property type="match status" value="1"/>
</dbReference>
<accession>A0ABX1TQW7</accession>
<comment type="caution">
    <text evidence="1">The sequence shown here is derived from an EMBL/GenBank/DDBJ whole genome shotgun (WGS) entry which is preliminary data.</text>
</comment>
<evidence type="ECO:0000313" key="2">
    <source>
        <dbReference type="Proteomes" id="UP000749010"/>
    </source>
</evidence>
<dbReference type="Proteomes" id="UP000749010">
    <property type="component" value="Unassembled WGS sequence"/>
</dbReference>
<dbReference type="RefSeq" id="WP_169065067.1">
    <property type="nucleotide sequence ID" value="NZ_SPMY01000005.1"/>
</dbReference>
<evidence type="ECO:0008006" key="3">
    <source>
        <dbReference type="Google" id="ProtNLM"/>
    </source>
</evidence>
<name>A0ABX1TQW7_9PROT</name>
<evidence type="ECO:0000313" key="1">
    <source>
        <dbReference type="EMBL" id="NMQ26626.1"/>
    </source>
</evidence>
<reference evidence="1 2" key="1">
    <citation type="submission" date="2019-03" db="EMBL/GenBank/DDBJ databases">
        <title>Metabolic reconstructions from genomes of highly enriched 'Candidatus Accumulibacter' and 'Candidatus Competibacter' bioreactor populations.</title>
        <authorList>
            <person name="Annavajhala M.K."/>
            <person name="Welles L."/>
            <person name="Abbas B."/>
            <person name="Sorokin D."/>
            <person name="Park H."/>
            <person name="Van Loosdrecht M."/>
            <person name="Chandran K."/>
        </authorList>
    </citation>
    <scope>NUCLEOTIDE SEQUENCE [LARGE SCALE GENOMIC DNA]</scope>
    <source>
        <strain evidence="1 2">SBR_S</strain>
    </source>
</reference>
<dbReference type="EMBL" id="SPMY01000005">
    <property type="protein sequence ID" value="NMQ26626.1"/>
    <property type="molecule type" value="Genomic_DNA"/>
</dbReference>
<organism evidence="1 2">
    <name type="scientific">Candidatus Accumulibacter phosphatis</name>
    <dbReference type="NCBI Taxonomy" id="327160"/>
    <lineage>
        <taxon>Bacteria</taxon>
        <taxon>Pseudomonadati</taxon>
        <taxon>Pseudomonadota</taxon>
        <taxon>Betaproteobacteria</taxon>
        <taxon>Candidatus Accumulibacter</taxon>
    </lineage>
</organism>
<dbReference type="InterPro" id="IPR010985">
    <property type="entry name" value="Ribbon_hlx_hlx"/>
</dbReference>
<proteinExistence type="predicted"/>